<name>A0ABT0X9Y8_9ACTN</name>
<dbReference type="Gene3D" id="1.10.260.40">
    <property type="entry name" value="lambda repressor-like DNA-binding domains"/>
    <property type="match status" value="1"/>
</dbReference>
<reference evidence="2" key="1">
    <citation type="journal article" date="2023" name="Int. J. Syst. Evol. Microbiol.">
        <title>Streptomyces meridianus sp. nov. isolated from brackish water of the Tagus estuary in Alcochete, Portugal.</title>
        <authorList>
            <person name="Santos J.D.N."/>
            <person name="Klimek D."/>
            <person name="Calusinska M."/>
            <person name="Lobo Da Cunha A."/>
            <person name="Catita J."/>
            <person name="Goncalves H."/>
            <person name="Gonzalez I."/>
            <person name="Reyes F."/>
            <person name="Lage O.M."/>
        </authorList>
    </citation>
    <scope>NUCLEOTIDE SEQUENCE</scope>
    <source>
        <strain evidence="2">MTZ3.1</strain>
    </source>
</reference>
<dbReference type="PROSITE" id="PS50943">
    <property type="entry name" value="HTH_CROC1"/>
    <property type="match status" value="1"/>
</dbReference>
<dbReference type="RefSeq" id="WP_251417048.1">
    <property type="nucleotide sequence ID" value="NZ_JAMQGM010000039.1"/>
</dbReference>
<evidence type="ECO:0000259" key="1">
    <source>
        <dbReference type="PROSITE" id="PS50943"/>
    </source>
</evidence>
<sequence length="223" mass="24874">MGLTPYQVAQSMATCGVPVHPDFIDAWESGSHIPAETELFALADVLWCPVATLMGLEPQTLRELRLARQLTAERLALRIGMDLDVYTYAEENETWDGDYRQTRALADALGLTLRQLVSVIGQSDELGGLLRSAIEGRWKAYVGPVSQIVTVNETRVSDVLRALHAEYSDFSERYMGHLVARNDDARLREIAAERSAFLRNLVDHFWELVGEAGEAAPFSSHTR</sequence>
<gene>
    <name evidence="2" type="ORF">M1E25_18665</name>
</gene>
<comment type="caution">
    <text evidence="2">The sequence shown here is derived from an EMBL/GenBank/DDBJ whole genome shotgun (WGS) entry which is preliminary data.</text>
</comment>
<proteinExistence type="predicted"/>
<dbReference type="SUPFAM" id="SSF47413">
    <property type="entry name" value="lambda repressor-like DNA-binding domains"/>
    <property type="match status" value="1"/>
</dbReference>
<dbReference type="EMBL" id="JAMQGM010000039">
    <property type="protein sequence ID" value="MCM2579343.1"/>
    <property type="molecule type" value="Genomic_DNA"/>
</dbReference>
<dbReference type="InterPro" id="IPR010982">
    <property type="entry name" value="Lambda_DNA-bd_dom_sf"/>
</dbReference>
<dbReference type="Proteomes" id="UP001167160">
    <property type="component" value="Unassembled WGS sequence"/>
</dbReference>
<evidence type="ECO:0000313" key="3">
    <source>
        <dbReference type="Proteomes" id="UP001167160"/>
    </source>
</evidence>
<evidence type="ECO:0000313" key="2">
    <source>
        <dbReference type="EMBL" id="MCM2579343.1"/>
    </source>
</evidence>
<accession>A0ABT0X9Y8</accession>
<organism evidence="2 3">
    <name type="scientific">Streptomyces meridianus</name>
    <dbReference type="NCBI Taxonomy" id="2938945"/>
    <lineage>
        <taxon>Bacteria</taxon>
        <taxon>Bacillati</taxon>
        <taxon>Actinomycetota</taxon>
        <taxon>Actinomycetes</taxon>
        <taxon>Kitasatosporales</taxon>
        <taxon>Streptomycetaceae</taxon>
        <taxon>Streptomyces</taxon>
    </lineage>
</organism>
<dbReference type="InterPro" id="IPR001387">
    <property type="entry name" value="Cro/C1-type_HTH"/>
</dbReference>
<feature type="domain" description="HTH cro/C1-type" evidence="1">
    <location>
        <begin position="61"/>
        <end position="116"/>
    </location>
</feature>
<protein>
    <submittedName>
        <fullName evidence="2">Transcriptional regulator</fullName>
    </submittedName>
</protein>
<keyword evidence="3" id="KW-1185">Reference proteome</keyword>